<keyword evidence="3" id="KW-1185">Reference proteome</keyword>
<reference evidence="2 3" key="1">
    <citation type="submission" date="2020-06" db="EMBL/GenBank/DDBJ databases">
        <title>Rhizobium sp.nov. isolated from the tomato plant.</title>
        <authorList>
            <person name="Thin K.K."/>
            <person name="Zhang X."/>
            <person name="He S."/>
        </authorList>
    </citation>
    <scope>NUCLEOTIDE SEQUENCE [LARGE SCALE GENOMIC DNA]</scope>
    <source>
        <strain evidence="2 3">DBTS2</strain>
    </source>
</reference>
<dbReference type="Proteomes" id="UP000659172">
    <property type="component" value="Unassembled WGS sequence"/>
</dbReference>
<organism evidence="2 3">
    <name type="scientific">Mycoplana rhizolycopersici</name>
    <dbReference type="NCBI Taxonomy" id="2746702"/>
    <lineage>
        <taxon>Bacteria</taxon>
        <taxon>Pseudomonadati</taxon>
        <taxon>Pseudomonadota</taxon>
        <taxon>Alphaproteobacteria</taxon>
        <taxon>Hyphomicrobiales</taxon>
        <taxon>Rhizobiaceae</taxon>
        <taxon>Mycoplana</taxon>
    </lineage>
</organism>
<proteinExistence type="predicted"/>
<feature type="region of interest" description="Disordered" evidence="1">
    <location>
        <begin position="44"/>
        <end position="71"/>
    </location>
</feature>
<accession>A0ABX2QQB4</accession>
<comment type="caution">
    <text evidence="2">The sequence shown here is derived from an EMBL/GenBank/DDBJ whole genome shotgun (WGS) entry which is preliminary data.</text>
</comment>
<protein>
    <submittedName>
        <fullName evidence="2">Uncharacterized protein</fullName>
    </submittedName>
</protein>
<sequence length="82" mass="8973">MSYALKDLEAAEVSWLKRLADGRVHVVPTAMAERLQSLGLAQKASPDLEDPAISEQEQGSPGTRILGTRINDDGLRLLDEEE</sequence>
<evidence type="ECO:0000313" key="3">
    <source>
        <dbReference type="Proteomes" id="UP000659172"/>
    </source>
</evidence>
<evidence type="ECO:0000256" key="1">
    <source>
        <dbReference type="SAM" id="MobiDB-lite"/>
    </source>
</evidence>
<evidence type="ECO:0000313" key="2">
    <source>
        <dbReference type="EMBL" id="NVP58516.1"/>
    </source>
</evidence>
<name>A0ABX2QQB4_9HYPH</name>
<gene>
    <name evidence="2" type="ORF">HV823_25115</name>
</gene>
<dbReference type="EMBL" id="JABXYK010000027">
    <property type="protein sequence ID" value="NVP58516.1"/>
    <property type="molecule type" value="Genomic_DNA"/>
</dbReference>
<dbReference type="RefSeq" id="WP_176952412.1">
    <property type="nucleotide sequence ID" value="NZ_JABXYK010000027.1"/>
</dbReference>